<reference evidence="1" key="1">
    <citation type="submission" date="2013-07" db="EMBL/GenBank/DDBJ databases">
        <title>The genome of an arbuscular mycorrhizal fungus provides insights into the evolution of the oldest plant symbiosis.</title>
        <authorList>
            <consortium name="DOE Joint Genome Institute"/>
            <person name="Tisserant E."/>
            <person name="Malbreil M."/>
            <person name="Kuo A."/>
            <person name="Kohler A."/>
            <person name="Symeonidi A."/>
            <person name="Balestrini R."/>
            <person name="Charron P."/>
            <person name="Duensing N."/>
            <person name="Frei-dit-Frey N."/>
            <person name="Gianinazzi-Pearson V."/>
            <person name="Gilbert B."/>
            <person name="Handa Y."/>
            <person name="Hijri M."/>
            <person name="Kaul R."/>
            <person name="Kawaguchi M."/>
            <person name="Krajinski F."/>
            <person name="Lammers P."/>
            <person name="Lapierre D."/>
            <person name="Masclaux F.G."/>
            <person name="Murat C."/>
            <person name="Morin E."/>
            <person name="Ndikumana S."/>
            <person name="Pagni M."/>
            <person name="Petitpierre D."/>
            <person name="Requena N."/>
            <person name="Rosikiewicz P."/>
            <person name="Riley R."/>
            <person name="Saito K."/>
            <person name="San Clemente H."/>
            <person name="Shapiro H."/>
            <person name="van Tuinen D."/>
            <person name="Becard G."/>
            <person name="Bonfante P."/>
            <person name="Paszkowski U."/>
            <person name="Shachar-Hill Y."/>
            <person name="Young J.P."/>
            <person name="Sanders I.R."/>
            <person name="Henrissat B."/>
            <person name="Rensing S.A."/>
            <person name="Grigoriev I.V."/>
            <person name="Corradi N."/>
            <person name="Roux C."/>
            <person name="Martin F."/>
        </authorList>
    </citation>
    <scope>NUCLEOTIDE SEQUENCE</scope>
    <source>
        <strain evidence="1">DAOM 197198</strain>
    </source>
</reference>
<name>U9SQR0_RHIID</name>
<protein>
    <submittedName>
        <fullName evidence="1">Uncharacterized protein</fullName>
    </submittedName>
</protein>
<evidence type="ECO:0000313" key="1">
    <source>
        <dbReference type="EMBL" id="ERZ98303.1"/>
    </source>
</evidence>
<dbReference type="VEuPathDB" id="FungiDB:RhiirFUN_016137"/>
<gene>
    <name evidence="1" type="ORF">GLOINDRAFT_1150</name>
</gene>
<sequence length="240" mass="27599">MGLEDLVRNNYKIDFTNQKCFLPYASTSVNAIVCIKDVSTIQYFNPTYVTPSVTATSVAQNQQIQAWGKKSQNKYMFFTEFLNISDKLPPPHITDTSDGTPKKIGQENRYINIAFHVFEAQELKEMILDQVRDKKVAKQILASKQEDERERQEQIQVLRQTPLPLAEQSQSGMQLGGLISLRKCNQKHDRNRTTKPQTTKFVASLIQEAETTIEVEEIKERYAKKEEIEQPNDQIITLSK</sequence>
<proteinExistence type="predicted"/>
<dbReference type="EMBL" id="KI298879">
    <property type="protein sequence ID" value="ERZ98303.1"/>
    <property type="molecule type" value="Genomic_DNA"/>
</dbReference>
<dbReference type="AlphaFoldDB" id="U9SQR0"/>
<accession>U9SQR0</accession>
<organism evidence="1">
    <name type="scientific">Rhizophagus irregularis (strain DAOM 181602 / DAOM 197198 / MUCL 43194)</name>
    <name type="common">Arbuscular mycorrhizal fungus</name>
    <name type="synonym">Glomus intraradices</name>
    <dbReference type="NCBI Taxonomy" id="747089"/>
    <lineage>
        <taxon>Eukaryota</taxon>
        <taxon>Fungi</taxon>
        <taxon>Fungi incertae sedis</taxon>
        <taxon>Mucoromycota</taxon>
        <taxon>Glomeromycotina</taxon>
        <taxon>Glomeromycetes</taxon>
        <taxon>Glomerales</taxon>
        <taxon>Glomeraceae</taxon>
        <taxon>Rhizophagus</taxon>
    </lineage>
</organism>
<dbReference type="HOGENOM" id="CLU_1156917_0_0_1"/>
<dbReference type="VEuPathDB" id="FungiDB:RhiirFUN_016136"/>